<accession>A0AAN9HP18</accession>
<keyword evidence="13" id="KW-1185">Reference proteome</keyword>
<dbReference type="InterPro" id="IPR006626">
    <property type="entry name" value="PbH1"/>
</dbReference>
<comment type="subcellular location">
    <subcellularLocation>
        <location evidence="1">Secreted</location>
        <location evidence="1">Cell wall</location>
    </subcellularLocation>
</comment>
<dbReference type="PROSITE" id="PS00502">
    <property type="entry name" value="POLYGALACTURONASE"/>
    <property type="match status" value="1"/>
</dbReference>
<evidence type="ECO:0000256" key="9">
    <source>
        <dbReference type="RuleBase" id="RU361169"/>
    </source>
</evidence>
<feature type="compositionally biased region" description="Pro residues" evidence="10">
    <location>
        <begin position="41"/>
        <end position="70"/>
    </location>
</feature>
<dbReference type="EMBL" id="JAYWIO010000008">
    <property type="protein sequence ID" value="KAK7246225.1"/>
    <property type="molecule type" value="Genomic_DNA"/>
</dbReference>
<feature type="active site" evidence="8">
    <location>
        <position position="307"/>
    </location>
</feature>
<comment type="similarity">
    <text evidence="2 9">Belongs to the glycosyl hydrolase 28 family.</text>
</comment>
<dbReference type="InterPro" id="IPR012334">
    <property type="entry name" value="Pectin_lyas_fold"/>
</dbReference>
<feature type="chain" id="PRO_5043010220" description="Polygalacturonase" evidence="11">
    <location>
        <begin position="27"/>
        <end position="477"/>
    </location>
</feature>
<evidence type="ECO:0000256" key="3">
    <source>
        <dbReference type="ARBA" id="ARBA00022512"/>
    </source>
</evidence>
<protein>
    <recommendedName>
        <fullName evidence="14">Polygalacturonase</fullName>
    </recommendedName>
</protein>
<evidence type="ECO:0000256" key="1">
    <source>
        <dbReference type="ARBA" id="ARBA00004191"/>
    </source>
</evidence>
<dbReference type="InterPro" id="IPR011050">
    <property type="entry name" value="Pectin_lyase_fold/virulence"/>
</dbReference>
<keyword evidence="5 9" id="KW-0378">Hydrolase</keyword>
<evidence type="ECO:0000256" key="7">
    <source>
        <dbReference type="ARBA" id="ARBA00023316"/>
    </source>
</evidence>
<sequence length="477" mass="51981">MSPTHVFFILWITMILFIHNLGNVEGRNHFHKKHKKISTAPEPPTDSPDPEDPPSPPTNTPTVPSDPYPNDPGDSPSDCAVFDVTSFGAVGDGSADDTAAFRAAWKAACAVENGVVLAPENYCFKITSTIFSGPCKPGLVFQVDGTLMPPDGPDSWPEKDSRSQWLVFYRLDQMTLNGTGTIEGNGEQWWDMPCKPHRGPDGKTVSGPCDSPTMIRFFMSSNLLLRGLRIQNSPQFHVKFDGCQGVLIEELSLYSPKLSPNTDGIHLGNTRGVGIYNSMISNGDDCISIGPGCSDVDIQGVTCAPSHGISIGSLGVHNSQACVSNLTVRNTMIKESDNGLRIKTWQGGTGSVTGLRFENIQMENVRNCIIIDQYYCLSKECLNQTSAVHVNDVSFRNIKGTYDVRTPPIHFACSDSIACTNITLSEVELLPYEGELVDDPFCWNAYGTQETMTIPPLDCLREGLPETVGELNAYDCS</sequence>
<dbReference type="FunFam" id="2.160.20.10:FF:000012">
    <property type="entry name" value="Polygalacturonase At1g48100 family"/>
    <property type="match status" value="1"/>
</dbReference>
<evidence type="ECO:0000256" key="6">
    <source>
        <dbReference type="ARBA" id="ARBA00023295"/>
    </source>
</evidence>
<gene>
    <name evidence="12" type="ORF">RIF29_41085</name>
</gene>
<feature type="region of interest" description="Disordered" evidence="10">
    <location>
        <begin position="32"/>
        <end position="75"/>
    </location>
</feature>
<dbReference type="GO" id="GO:0005975">
    <property type="term" value="P:carbohydrate metabolic process"/>
    <property type="evidence" value="ECO:0007669"/>
    <property type="project" value="InterPro"/>
</dbReference>
<evidence type="ECO:0000313" key="13">
    <source>
        <dbReference type="Proteomes" id="UP001372338"/>
    </source>
</evidence>
<evidence type="ECO:0000256" key="4">
    <source>
        <dbReference type="ARBA" id="ARBA00022525"/>
    </source>
</evidence>
<evidence type="ECO:0000313" key="12">
    <source>
        <dbReference type="EMBL" id="KAK7246225.1"/>
    </source>
</evidence>
<name>A0AAN9HP18_CROPI</name>
<dbReference type="Proteomes" id="UP001372338">
    <property type="component" value="Unassembled WGS sequence"/>
</dbReference>
<evidence type="ECO:0008006" key="14">
    <source>
        <dbReference type="Google" id="ProtNLM"/>
    </source>
</evidence>
<evidence type="ECO:0000256" key="10">
    <source>
        <dbReference type="SAM" id="MobiDB-lite"/>
    </source>
</evidence>
<dbReference type="SUPFAM" id="SSF51126">
    <property type="entry name" value="Pectin lyase-like"/>
    <property type="match status" value="1"/>
</dbReference>
<dbReference type="InterPro" id="IPR000743">
    <property type="entry name" value="Glyco_hydro_28"/>
</dbReference>
<keyword evidence="4" id="KW-0964">Secreted</keyword>
<keyword evidence="7" id="KW-0961">Cell wall biogenesis/degradation</keyword>
<dbReference type="SMART" id="SM00710">
    <property type="entry name" value="PbH1"/>
    <property type="match status" value="5"/>
</dbReference>
<keyword evidence="11" id="KW-0732">Signal</keyword>
<evidence type="ECO:0000256" key="8">
    <source>
        <dbReference type="PROSITE-ProRule" id="PRU10052"/>
    </source>
</evidence>
<organism evidence="12 13">
    <name type="scientific">Crotalaria pallida</name>
    <name type="common">Smooth rattlebox</name>
    <name type="synonym">Crotalaria striata</name>
    <dbReference type="NCBI Taxonomy" id="3830"/>
    <lineage>
        <taxon>Eukaryota</taxon>
        <taxon>Viridiplantae</taxon>
        <taxon>Streptophyta</taxon>
        <taxon>Embryophyta</taxon>
        <taxon>Tracheophyta</taxon>
        <taxon>Spermatophyta</taxon>
        <taxon>Magnoliopsida</taxon>
        <taxon>eudicotyledons</taxon>
        <taxon>Gunneridae</taxon>
        <taxon>Pentapetalae</taxon>
        <taxon>rosids</taxon>
        <taxon>fabids</taxon>
        <taxon>Fabales</taxon>
        <taxon>Fabaceae</taxon>
        <taxon>Papilionoideae</taxon>
        <taxon>50 kb inversion clade</taxon>
        <taxon>genistoids sensu lato</taxon>
        <taxon>core genistoids</taxon>
        <taxon>Crotalarieae</taxon>
        <taxon>Crotalaria</taxon>
    </lineage>
</organism>
<dbReference type="GO" id="GO:0004650">
    <property type="term" value="F:polygalacturonase activity"/>
    <property type="evidence" value="ECO:0007669"/>
    <property type="project" value="InterPro"/>
</dbReference>
<reference evidence="12 13" key="1">
    <citation type="submission" date="2024-01" db="EMBL/GenBank/DDBJ databases">
        <title>The genomes of 5 underutilized Papilionoideae crops provide insights into root nodulation and disease resistanc.</title>
        <authorList>
            <person name="Yuan L."/>
        </authorList>
    </citation>
    <scope>NUCLEOTIDE SEQUENCE [LARGE SCALE GENOMIC DNA]</scope>
    <source>
        <strain evidence="12">ZHUSHIDOU_FW_LH</strain>
        <tissue evidence="12">Leaf</tissue>
    </source>
</reference>
<keyword evidence="6 9" id="KW-0326">Glycosidase</keyword>
<comment type="caution">
    <text evidence="12">The sequence shown here is derived from an EMBL/GenBank/DDBJ whole genome shotgun (WGS) entry which is preliminary data.</text>
</comment>
<keyword evidence="3" id="KW-0134">Cell wall</keyword>
<dbReference type="Pfam" id="PF00295">
    <property type="entry name" value="Glyco_hydro_28"/>
    <property type="match status" value="1"/>
</dbReference>
<dbReference type="PANTHER" id="PTHR31375">
    <property type="match status" value="1"/>
</dbReference>
<dbReference type="GO" id="GO:0071555">
    <property type="term" value="P:cell wall organization"/>
    <property type="evidence" value="ECO:0007669"/>
    <property type="project" value="UniProtKB-KW"/>
</dbReference>
<proteinExistence type="inferred from homology"/>
<evidence type="ECO:0000256" key="5">
    <source>
        <dbReference type="ARBA" id="ARBA00022801"/>
    </source>
</evidence>
<dbReference type="Gene3D" id="2.160.20.10">
    <property type="entry name" value="Single-stranded right-handed beta-helix, Pectin lyase-like"/>
    <property type="match status" value="1"/>
</dbReference>
<evidence type="ECO:0000256" key="2">
    <source>
        <dbReference type="ARBA" id="ARBA00008834"/>
    </source>
</evidence>
<evidence type="ECO:0000256" key="11">
    <source>
        <dbReference type="SAM" id="SignalP"/>
    </source>
</evidence>
<dbReference type="AlphaFoldDB" id="A0AAN9HP18"/>
<feature type="signal peptide" evidence="11">
    <location>
        <begin position="1"/>
        <end position="26"/>
    </location>
</feature>